<reference evidence="2 3" key="1">
    <citation type="journal article" date="2016" name="PLoS Pathog.">
        <title>Biosynthesis of antibiotic leucinostatins in bio-control fungus Purpureocillium lilacinum and their inhibition on phytophthora revealed by genome mining.</title>
        <authorList>
            <person name="Wang G."/>
            <person name="Liu Z."/>
            <person name="Lin R."/>
            <person name="Li E."/>
            <person name="Mao Z."/>
            <person name="Ling J."/>
            <person name="Yang Y."/>
            <person name="Yin W.B."/>
            <person name="Xie B."/>
        </authorList>
    </citation>
    <scope>NUCLEOTIDE SEQUENCE [LARGE SCALE GENOMIC DNA]</scope>
    <source>
        <strain evidence="2">170</strain>
    </source>
</reference>
<gene>
    <name evidence="2" type="ORF">VFPPC_01671</name>
</gene>
<evidence type="ECO:0000313" key="2">
    <source>
        <dbReference type="EMBL" id="OAQ74099.1"/>
    </source>
</evidence>
<dbReference type="RefSeq" id="XP_018150182.1">
    <property type="nucleotide sequence ID" value="XM_018281451.1"/>
</dbReference>
<dbReference type="NCBIfam" id="NF005127">
    <property type="entry name" value="PRK06565.1"/>
    <property type="match status" value="1"/>
</dbReference>
<dbReference type="PANTHER" id="PTHR42678:SF11">
    <property type="entry name" value="AMIDASE FAMILY PROTEIN"/>
    <property type="match status" value="1"/>
</dbReference>
<sequence length="685" mass="74052">MGSRNQEQLGQPGLNLLDASISVLLEALNKQQVTSVELVAKYLRRISVYDAGGLKLSSIPIINPTVFEEAAASDARRAAGVPPRPLEGIPFLAKDNIKVKGMTVAAGAPAFEKLVATDDAACVALLRAAGAIVLGRTNMPAMANGGMQRGSYGRAESPYNLEYLTAAYASGSSNGSATAVAANFAVFGLGTETVSSGRSPASNNALVAYTPSRGLLPLRGVWHLYPTCDVLVPHTRTMDDMLRVLDVLCVSDANPFGDFWNAQPLIPLPSADETRPKSFLELTDTNALQGKRLGVPTMYIGGATPVPIATRPSVLKLWERAKANLEACGATVVEVDFPLVTKYEDYEPDGVQWANIENLPPNWLSVERYELIAHAWDDFLIANGQSGLDTLTKVNPDLIFPLEPGSLQGETEEDNQLSWQKVVDYPHTKAKTMFDLPGMKQGLEALEKARKDTLEDWMEALNLDAVVFPANGDVGPANADCDEEGCRLAWRNGVLYSNGNLPMRHLGVPSISVPMGIMEDTKMPVNLTFAGKAYEDSQLLRFGYAFEAATKHRVLPSLVPALDSDLVQFRVVSQSGRVGAARVGLPKIAVLKRAKKFEGSTVHLHIQGTLDAHDSCAVDSLSCYINGQMHPLKVEGKSWNIQLSYPVSDRDRSWSRWTSPALTQTITILVCRLANGQTAGELVLL</sequence>
<dbReference type="GeneID" id="28845445"/>
<feature type="domain" description="Amidase" evidence="1">
    <location>
        <begin position="37"/>
        <end position="342"/>
    </location>
</feature>
<dbReference type="Proteomes" id="UP000078397">
    <property type="component" value="Unassembled WGS sequence"/>
</dbReference>
<dbReference type="PANTHER" id="PTHR42678">
    <property type="entry name" value="AMIDASE"/>
    <property type="match status" value="1"/>
</dbReference>
<dbReference type="EMBL" id="LSBJ02000001">
    <property type="protein sequence ID" value="OAQ74099.1"/>
    <property type="molecule type" value="Genomic_DNA"/>
</dbReference>
<evidence type="ECO:0000259" key="1">
    <source>
        <dbReference type="Pfam" id="PF01425"/>
    </source>
</evidence>
<dbReference type="InterPro" id="IPR023631">
    <property type="entry name" value="Amidase_dom"/>
</dbReference>
<keyword evidence="3" id="KW-1185">Reference proteome</keyword>
<name>A0A179GAB9_METCM</name>
<dbReference type="OrthoDB" id="566138at2759"/>
<protein>
    <submittedName>
        <fullName evidence="2">Amidase</fullName>
    </submittedName>
</protein>
<organism evidence="2 3">
    <name type="scientific">Pochonia chlamydosporia 170</name>
    <dbReference type="NCBI Taxonomy" id="1380566"/>
    <lineage>
        <taxon>Eukaryota</taxon>
        <taxon>Fungi</taxon>
        <taxon>Dikarya</taxon>
        <taxon>Ascomycota</taxon>
        <taxon>Pezizomycotina</taxon>
        <taxon>Sordariomycetes</taxon>
        <taxon>Hypocreomycetidae</taxon>
        <taxon>Hypocreales</taxon>
        <taxon>Clavicipitaceae</taxon>
        <taxon>Pochonia</taxon>
    </lineage>
</organism>
<dbReference type="Pfam" id="PF01425">
    <property type="entry name" value="Amidase"/>
    <property type="match status" value="1"/>
</dbReference>
<dbReference type="InterPro" id="IPR036928">
    <property type="entry name" value="AS_sf"/>
</dbReference>
<dbReference type="Gene3D" id="3.90.1300.10">
    <property type="entry name" value="Amidase signature (AS) domain"/>
    <property type="match status" value="1"/>
</dbReference>
<proteinExistence type="predicted"/>
<accession>A0A179GAB9</accession>
<dbReference type="SUPFAM" id="SSF75304">
    <property type="entry name" value="Amidase signature (AS) enzymes"/>
    <property type="match status" value="1"/>
</dbReference>
<evidence type="ECO:0000313" key="3">
    <source>
        <dbReference type="Proteomes" id="UP000078397"/>
    </source>
</evidence>
<dbReference type="STRING" id="1380566.A0A179GAB9"/>
<comment type="caution">
    <text evidence="2">The sequence shown here is derived from an EMBL/GenBank/DDBJ whole genome shotgun (WGS) entry which is preliminary data.</text>
</comment>
<dbReference type="AlphaFoldDB" id="A0A179GAB9"/>
<dbReference type="KEGG" id="pchm:VFPPC_01671"/>